<dbReference type="PANTHER" id="PTHR43327:SF8">
    <property type="entry name" value="BAND 7 DOMAIN-CONTAINING PROTEIN"/>
    <property type="match status" value="1"/>
</dbReference>
<dbReference type="InterPro" id="IPR050710">
    <property type="entry name" value="Band7/mec-2_domain"/>
</dbReference>
<dbReference type="PRINTS" id="PR00721">
    <property type="entry name" value="STOMATIN"/>
</dbReference>
<dbReference type="InterPro" id="IPR036013">
    <property type="entry name" value="Band_7/SPFH_dom_sf"/>
</dbReference>
<sequence length="436" mass="48895">MSKAAAIFSEGSNVKPLVLVPKGRSSFSFMMNVPSDVYVLMQKNGKHVPEESPHWEQYGLVFKPPWWRVAYLVTRQAVTYDAPVAAVPTKDNIPVEVDITLVFSISDPHKFVYDLGVLRFDAYLKAATDESIRMLVRDVYHYDLLDMKGEFGHKMLDSLNDKFEPMGIRFTTVLVPNVKLPGGLVSMRENITGLKKSREIKQRDHDFMIKKLEDDSALAVQRITQENSEQMMAIEASIEQAKIERNQRQADLEVDSQDKMLEAQENLKVAEINAEASFNQAILKAEKVKNTEISQAEKKAYVDKSEAKFAAQRSLTAAEQYKTEALHATDAQCREEELKTATRAQQAELSAQAKFTEAELTIQSTLLAGEAEAKAADAFKARRQHEIDIQKMEIQGAFAASGRIMIKGNNAEKFMNSMCQMLIPEVSSSAGSSRRS</sequence>
<protein>
    <recommendedName>
        <fullName evidence="1">Band 7 domain-containing protein</fullName>
    </recommendedName>
</protein>
<evidence type="ECO:0000313" key="2">
    <source>
        <dbReference type="EMBL" id="KAK3238809.1"/>
    </source>
</evidence>
<dbReference type="Pfam" id="PF01145">
    <property type="entry name" value="Band_7"/>
    <property type="match status" value="1"/>
</dbReference>
<reference evidence="2 3" key="1">
    <citation type="journal article" date="2015" name="Genome Biol. Evol.">
        <title>Comparative Genomics of a Bacterivorous Green Alga Reveals Evolutionary Causalities and Consequences of Phago-Mixotrophic Mode of Nutrition.</title>
        <authorList>
            <person name="Burns J.A."/>
            <person name="Paasch A."/>
            <person name="Narechania A."/>
            <person name="Kim E."/>
        </authorList>
    </citation>
    <scope>NUCLEOTIDE SEQUENCE [LARGE SCALE GENOMIC DNA]</scope>
    <source>
        <strain evidence="2 3">PLY_AMNH</strain>
    </source>
</reference>
<comment type="caution">
    <text evidence="2">The sequence shown here is derived from an EMBL/GenBank/DDBJ whole genome shotgun (WGS) entry which is preliminary data.</text>
</comment>
<dbReference type="InterPro" id="IPR001972">
    <property type="entry name" value="Stomatin_HflK_fam"/>
</dbReference>
<dbReference type="SUPFAM" id="SSF117892">
    <property type="entry name" value="Band 7/SPFH domain"/>
    <property type="match status" value="1"/>
</dbReference>
<gene>
    <name evidence="2" type="ORF">CYMTET_51212</name>
</gene>
<dbReference type="PANTHER" id="PTHR43327">
    <property type="entry name" value="STOMATIN-LIKE PROTEIN 2, MITOCHONDRIAL"/>
    <property type="match status" value="1"/>
</dbReference>
<feature type="domain" description="Band 7" evidence="1">
    <location>
        <begin position="44"/>
        <end position="198"/>
    </location>
</feature>
<organism evidence="2 3">
    <name type="scientific">Cymbomonas tetramitiformis</name>
    <dbReference type="NCBI Taxonomy" id="36881"/>
    <lineage>
        <taxon>Eukaryota</taxon>
        <taxon>Viridiplantae</taxon>
        <taxon>Chlorophyta</taxon>
        <taxon>Pyramimonadophyceae</taxon>
        <taxon>Pyramimonadales</taxon>
        <taxon>Pyramimonadaceae</taxon>
        <taxon>Cymbomonas</taxon>
    </lineage>
</organism>
<proteinExistence type="predicted"/>
<dbReference type="Proteomes" id="UP001190700">
    <property type="component" value="Unassembled WGS sequence"/>
</dbReference>
<evidence type="ECO:0000313" key="3">
    <source>
        <dbReference type="Proteomes" id="UP001190700"/>
    </source>
</evidence>
<dbReference type="InterPro" id="IPR001107">
    <property type="entry name" value="Band_7"/>
</dbReference>
<name>A0AAE0ESM3_9CHLO</name>
<dbReference type="GO" id="GO:0016020">
    <property type="term" value="C:membrane"/>
    <property type="evidence" value="ECO:0007669"/>
    <property type="project" value="InterPro"/>
</dbReference>
<dbReference type="AlphaFoldDB" id="A0AAE0ESM3"/>
<accession>A0AAE0ESM3</accession>
<keyword evidence="3" id="KW-1185">Reference proteome</keyword>
<evidence type="ECO:0000259" key="1">
    <source>
        <dbReference type="Pfam" id="PF01145"/>
    </source>
</evidence>
<dbReference type="Gene3D" id="3.30.479.30">
    <property type="entry name" value="Band 7 domain"/>
    <property type="match status" value="1"/>
</dbReference>
<dbReference type="EMBL" id="LGRX02034100">
    <property type="protein sequence ID" value="KAK3238809.1"/>
    <property type="molecule type" value="Genomic_DNA"/>
</dbReference>